<feature type="domain" description="Ribosome recycling factor" evidence="3">
    <location>
        <begin position="28"/>
        <end position="193"/>
    </location>
</feature>
<dbReference type="SUPFAM" id="SSF55194">
    <property type="entry name" value="Ribosome recycling factor, RRF"/>
    <property type="match status" value="1"/>
</dbReference>
<gene>
    <name evidence="4" type="ORF">UR42_C0001G0004</name>
</gene>
<evidence type="ECO:0000256" key="1">
    <source>
        <dbReference type="ARBA" id="ARBA00005912"/>
    </source>
</evidence>
<dbReference type="InterPro" id="IPR036191">
    <property type="entry name" value="RRF_sf"/>
</dbReference>
<dbReference type="PANTHER" id="PTHR20982">
    <property type="entry name" value="RIBOSOME RECYCLING FACTOR"/>
    <property type="match status" value="1"/>
</dbReference>
<sequence length="195" mass="22394">MLFDICYYLLMDIILTFNTQATKTIASLKEDLKSIRTGRASPSLVENLSVETYGGQTKLRLLELATIMTEGASSISISPYDPSVIQDIERAILKSPLGLTPSSQGTRIIIKIPSLNTEQREKYIKVVGEKIEEKKVTIRNHRDDSRRTIKNSFENKEMSEDEKYRQEKEIDIQSTKFMEEINVIKENKEKEIMEV</sequence>
<evidence type="ECO:0000313" key="5">
    <source>
        <dbReference type="Proteomes" id="UP000034045"/>
    </source>
</evidence>
<comment type="caution">
    <text evidence="4">The sequence shown here is derived from an EMBL/GenBank/DDBJ whole genome shotgun (WGS) entry which is preliminary data.</text>
</comment>
<dbReference type="InterPro" id="IPR002661">
    <property type="entry name" value="Ribosome_recyc_fac"/>
</dbReference>
<protein>
    <submittedName>
        <fullName evidence="4">Ribosome-recycling factor</fullName>
    </submittedName>
</protein>
<evidence type="ECO:0000259" key="3">
    <source>
        <dbReference type="Pfam" id="PF01765"/>
    </source>
</evidence>
<dbReference type="InterPro" id="IPR023584">
    <property type="entry name" value="Ribosome_recyc_fac_dom"/>
</dbReference>
<dbReference type="Pfam" id="PF01765">
    <property type="entry name" value="RRF"/>
    <property type="match status" value="1"/>
</dbReference>
<dbReference type="GO" id="GO:0043023">
    <property type="term" value="F:ribosomal large subunit binding"/>
    <property type="evidence" value="ECO:0007669"/>
    <property type="project" value="TreeGrafter"/>
</dbReference>
<organism evidence="4 5">
    <name type="scientific">Candidatus Roizmanbacteria bacterium GW2011_GWA2_33_33</name>
    <dbReference type="NCBI Taxonomy" id="1618476"/>
    <lineage>
        <taxon>Bacteria</taxon>
        <taxon>Candidatus Roizmaniibacteriota</taxon>
    </lineage>
</organism>
<dbReference type="Gene3D" id="1.10.132.20">
    <property type="entry name" value="Ribosome-recycling factor"/>
    <property type="match status" value="1"/>
</dbReference>
<accession>A0A0G0DCT0</accession>
<evidence type="ECO:0000256" key="2">
    <source>
        <dbReference type="ARBA" id="ARBA00022917"/>
    </source>
</evidence>
<keyword evidence="2" id="KW-0648">Protein biosynthesis</keyword>
<reference evidence="4 5" key="1">
    <citation type="journal article" date="2015" name="Nature">
        <title>rRNA introns, odd ribosomes, and small enigmatic genomes across a large radiation of phyla.</title>
        <authorList>
            <person name="Brown C.T."/>
            <person name="Hug L.A."/>
            <person name="Thomas B.C."/>
            <person name="Sharon I."/>
            <person name="Castelle C.J."/>
            <person name="Singh A."/>
            <person name="Wilkins M.J."/>
            <person name="Williams K.H."/>
            <person name="Banfield J.F."/>
        </authorList>
    </citation>
    <scope>NUCLEOTIDE SEQUENCE [LARGE SCALE GENOMIC DNA]</scope>
</reference>
<dbReference type="NCBIfam" id="TIGR00496">
    <property type="entry name" value="frr"/>
    <property type="match status" value="1"/>
</dbReference>
<dbReference type="FunFam" id="3.30.1360.40:FF:000001">
    <property type="entry name" value="Ribosome-recycling factor"/>
    <property type="match status" value="1"/>
</dbReference>
<dbReference type="Proteomes" id="UP000034045">
    <property type="component" value="Unassembled WGS sequence"/>
</dbReference>
<proteinExistence type="inferred from homology"/>
<dbReference type="Gene3D" id="3.30.1360.40">
    <property type="match status" value="1"/>
</dbReference>
<dbReference type="PATRIC" id="fig|1618476.3.peg.4"/>
<name>A0A0G0DCT0_9BACT</name>
<comment type="similarity">
    <text evidence="1">Belongs to the RRF family.</text>
</comment>
<evidence type="ECO:0000313" key="4">
    <source>
        <dbReference type="EMBL" id="KKP53037.1"/>
    </source>
</evidence>
<dbReference type="PANTHER" id="PTHR20982:SF3">
    <property type="entry name" value="MITOCHONDRIAL RIBOSOME RECYCLING FACTOR PSEUDO 1"/>
    <property type="match status" value="1"/>
</dbReference>
<dbReference type="AlphaFoldDB" id="A0A0G0DCT0"/>
<dbReference type="EMBL" id="LBPD01000001">
    <property type="protein sequence ID" value="KKP53037.1"/>
    <property type="molecule type" value="Genomic_DNA"/>
</dbReference>
<dbReference type="GO" id="GO:0006412">
    <property type="term" value="P:translation"/>
    <property type="evidence" value="ECO:0007669"/>
    <property type="project" value="UniProtKB-KW"/>
</dbReference>